<protein>
    <submittedName>
        <fullName evidence="2">Uncharacterized protein</fullName>
    </submittedName>
</protein>
<dbReference type="EMBL" id="CAUYUJ010017726">
    <property type="protein sequence ID" value="CAK0877321.1"/>
    <property type="molecule type" value="Genomic_DNA"/>
</dbReference>
<feature type="region of interest" description="Disordered" evidence="1">
    <location>
        <begin position="151"/>
        <end position="170"/>
    </location>
</feature>
<dbReference type="Proteomes" id="UP001189429">
    <property type="component" value="Unassembled WGS sequence"/>
</dbReference>
<organism evidence="2 3">
    <name type="scientific">Prorocentrum cordatum</name>
    <dbReference type="NCBI Taxonomy" id="2364126"/>
    <lineage>
        <taxon>Eukaryota</taxon>
        <taxon>Sar</taxon>
        <taxon>Alveolata</taxon>
        <taxon>Dinophyceae</taxon>
        <taxon>Prorocentrales</taxon>
        <taxon>Prorocentraceae</taxon>
        <taxon>Prorocentrum</taxon>
    </lineage>
</organism>
<gene>
    <name evidence="2" type="ORF">PCOR1329_LOCUS61423</name>
</gene>
<feature type="region of interest" description="Disordered" evidence="1">
    <location>
        <begin position="1137"/>
        <end position="1171"/>
    </location>
</feature>
<reference evidence="2" key="1">
    <citation type="submission" date="2023-10" db="EMBL/GenBank/DDBJ databases">
        <authorList>
            <person name="Chen Y."/>
            <person name="Shah S."/>
            <person name="Dougan E. K."/>
            <person name="Thang M."/>
            <person name="Chan C."/>
        </authorList>
    </citation>
    <scope>NUCLEOTIDE SEQUENCE [LARGE SCALE GENOMIC DNA]</scope>
</reference>
<comment type="caution">
    <text evidence="2">The sequence shown here is derived from an EMBL/GenBank/DDBJ whole genome shotgun (WGS) entry which is preliminary data.</text>
</comment>
<feature type="compositionally biased region" description="Low complexity" evidence="1">
    <location>
        <begin position="1005"/>
        <end position="1031"/>
    </location>
</feature>
<evidence type="ECO:0000256" key="1">
    <source>
        <dbReference type="SAM" id="MobiDB-lite"/>
    </source>
</evidence>
<feature type="region of interest" description="Disordered" evidence="1">
    <location>
        <begin position="1005"/>
        <end position="1044"/>
    </location>
</feature>
<name>A0ABN9VUS1_9DINO</name>
<evidence type="ECO:0000313" key="2">
    <source>
        <dbReference type="EMBL" id="CAK0877321.1"/>
    </source>
</evidence>
<proteinExistence type="predicted"/>
<evidence type="ECO:0000313" key="3">
    <source>
        <dbReference type="Proteomes" id="UP001189429"/>
    </source>
</evidence>
<feature type="compositionally biased region" description="Basic residues" evidence="1">
    <location>
        <begin position="1032"/>
        <end position="1044"/>
    </location>
</feature>
<keyword evidence="3" id="KW-1185">Reference proteome</keyword>
<accession>A0ABN9VUS1</accession>
<sequence length="1230" mass="133213">MEEMSEAEMFGRSLGDRSLGTSAGVKHGLVKEVLVGVLRWGGIDSAEKILSDGGALLGEVFKRAFMTDKNVKRAGEDVDADADMNAFWRVMGSVMENAFNTDITDIFEQVSLPKTASKLELQRRAWAIYAHAVDINVPLVGADGKRWLVSRDKKHSDRGGKSSIEQKKESMKTRGMIWGTGGGPFLAQLEGQPIVGTNVEYECLRWATRVEGLQTAWSEDDAKQIRAVQMSVSSGLHHATIFTHRTPPLVRVWLKDLGNSENNSGTSVTALEKMRGAAMVEHGFDQKKKDNGWTVGSVGQSALEQNKSSRHKLDINGSRQTFWQYFEQFAMENIDFTNKLRDTRALLWASMHYVYKAFRTTFIAFLQKFKAFLEKIDPNNETIMNYVVLCCIAVVQGGAKIDGKDKQGKMANANEVIKGFSQLRKLIKQDIYRRARFRPRVSDVDFPTGELGAPDAAMAGPKPTEQMGEQEIDEFFSQHIGVLTTIAGCMAVNKPNMGISMHMGAAQAMNQMMMAIVKFTSEGCKKSDGQKLVVDTVVKGSLEVYPSSADDAFEMAVKLQSNIDFQRLLSANESEWAKNMNTLITYSKNVCSFLDVLIASRLLLICHSLLAFSKMKFMSKGDVDANSSLEPVPYVPALVAGHAQQMGETLVIQQDGSVNQNSVLTLFLDCLQEKQLKFNEVAGALFQSSHEAAIHADTYDPVQFEKSRGEYRRMLEGCPDPRLLSICAKEDVKLRMPTSRHTAEKDRSIQEMVAKFEGRHPNEMKSTALAGASGLQAIVSVARERLLPPADAVVNHSGSVAPVEEADQDQGDQSMSLGAWYQGVVDDETDETSPGNAEHVVGELVKRMAVAEVQKLIFSKAIEWKENVEANTGKAHIEIKTSSALAHDPDNQKPSDSFNSKACIVQGSEGMVVIPFWGKVIDATNLPVAGKPNMLELGGPKCMKLMMDGSSFMNARRADCCPAWFVRVEQPSSTSEVQAAAEAGEAIAAEPAPVPVDGQAAADVGVDANPVPLPAAGAPASQPSAPSGKAAAGKKKKSKAKAKAKAKPELPINFEVHWESAAVKAGGLEFQVSLPVLKSAHGQGIKDIAVRKPTDFEKLQKPAKAPVSKAKGNFALLPPPPVGAGDSAAGHPMGWAVWPPPPPPRGRKRPHAGGGGASREPRGAEGAAEDDDELRACVEDDDAMAFLFAAAQALGPTVALLSLPVEVPLCCVVGLSLWPLVEALFCGMPL</sequence>